<evidence type="ECO:0000313" key="7">
    <source>
        <dbReference type="EMBL" id="BBH49469.1"/>
    </source>
</evidence>
<dbReference type="InterPro" id="IPR036390">
    <property type="entry name" value="WH_DNA-bd_sf"/>
</dbReference>
<proteinExistence type="predicted"/>
<keyword evidence="2" id="KW-0678">Repressor</keyword>
<sequence length="251" mass="27212">MYSSERQEEIAHIIDVEGRVTVAELSKRFAVTSDCIRKDLRQLVAQGRCRKVYGGATRIEGEVNRNIAERVDTLRPEKQAIAAKALELIRPRQTIYLDFSSINILLGEMIAASRMSLTVVSNSVDVMRAVCRGGSARAFCPGGTYSVEYNGFIGPLAAHALDAYRFDAAFMGAVGVDAQDGDVLTLDLDDVPAKQAALERASQSVLLCGTDKLGRSGTYRYASLDDFDIAICDEDRPGAIAALRDSGINVL</sequence>
<evidence type="ECO:0000313" key="8">
    <source>
        <dbReference type="Proteomes" id="UP000273154"/>
    </source>
</evidence>
<accession>A0A3G9K796</accession>
<dbReference type="SUPFAM" id="SSF100950">
    <property type="entry name" value="NagB/RpiA/CoA transferase-like"/>
    <property type="match status" value="1"/>
</dbReference>
<evidence type="ECO:0000256" key="2">
    <source>
        <dbReference type="ARBA" id="ARBA00022491"/>
    </source>
</evidence>
<dbReference type="SMART" id="SM01134">
    <property type="entry name" value="DeoRC"/>
    <property type="match status" value="1"/>
</dbReference>
<name>A0A3G9K796_9ACTN</name>
<gene>
    <name evidence="7" type="ORF">Pcatena_00560</name>
</gene>
<dbReference type="EMBL" id="AP019367">
    <property type="protein sequence ID" value="BBH49469.1"/>
    <property type="molecule type" value="Genomic_DNA"/>
</dbReference>
<dbReference type="InterPro" id="IPR036388">
    <property type="entry name" value="WH-like_DNA-bd_sf"/>
</dbReference>
<dbReference type="Gene3D" id="1.10.10.10">
    <property type="entry name" value="Winged helix-like DNA-binding domain superfamily/Winged helix DNA-binding domain"/>
    <property type="match status" value="1"/>
</dbReference>
<dbReference type="SMART" id="SM00420">
    <property type="entry name" value="HTH_DEOR"/>
    <property type="match status" value="1"/>
</dbReference>
<evidence type="ECO:0000256" key="1">
    <source>
        <dbReference type="ARBA" id="ARBA00021390"/>
    </source>
</evidence>
<dbReference type="InterPro" id="IPR001034">
    <property type="entry name" value="DeoR_HTH"/>
</dbReference>
<dbReference type="GeneID" id="88848198"/>
<dbReference type="PANTHER" id="PTHR30363:SF4">
    <property type="entry name" value="GLYCEROL-3-PHOSPHATE REGULON REPRESSOR"/>
    <property type="match status" value="1"/>
</dbReference>
<dbReference type="InterPro" id="IPR037171">
    <property type="entry name" value="NagB/RpiA_transferase-like"/>
</dbReference>
<evidence type="ECO:0000259" key="6">
    <source>
        <dbReference type="PROSITE" id="PS51000"/>
    </source>
</evidence>
<evidence type="ECO:0000256" key="3">
    <source>
        <dbReference type="ARBA" id="ARBA00023015"/>
    </source>
</evidence>
<dbReference type="KEGG" id="pcat:Pcatena_00560"/>
<protein>
    <recommendedName>
        <fullName evidence="1">Lactose phosphotransferase system repressor</fullName>
    </recommendedName>
</protein>
<keyword evidence="3" id="KW-0805">Transcription regulation</keyword>
<comment type="function">
    <text evidence="5">Repressor of the lactose catabolism operon. Galactose-6-phosphate is the inducer.</text>
</comment>
<dbReference type="InterPro" id="IPR050313">
    <property type="entry name" value="Carb_Metab_HTH_regulators"/>
</dbReference>
<evidence type="ECO:0000256" key="4">
    <source>
        <dbReference type="ARBA" id="ARBA00023163"/>
    </source>
</evidence>
<dbReference type="OrthoDB" id="7688673at2"/>
<dbReference type="SUPFAM" id="SSF46785">
    <property type="entry name" value="Winged helix' DNA-binding domain"/>
    <property type="match status" value="1"/>
</dbReference>
<dbReference type="AlphaFoldDB" id="A0A3G9K796"/>
<dbReference type="Pfam" id="PF00455">
    <property type="entry name" value="DeoRC"/>
    <property type="match status" value="1"/>
</dbReference>
<dbReference type="PANTHER" id="PTHR30363">
    <property type="entry name" value="HTH-TYPE TRANSCRIPTIONAL REGULATOR SRLR-RELATED"/>
    <property type="match status" value="1"/>
</dbReference>
<dbReference type="Proteomes" id="UP000273154">
    <property type="component" value="Chromosome"/>
</dbReference>
<keyword evidence="8" id="KW-1185">Reference proteome</keyword>
<dbReference type="RefSeq" id="WP_126420594.1">
    <property type="nucleotide sequence ID" value="NZ_AP019367.1"/>
</dbReference>
<evidence type="ECO:0000256" key="5">
    <source>
        <dbReference type="ARBA" id="ARBA00024937"/>
    </source>
</evidence>
<feature type="domain" description="HTH deoR-type" evidence="6">
    <location>
        <begin position="3"/>
        <end position="58"/>
    </location>
</feature>
<dbReference type="Pfam" id="PF08220">
    <property type="entry name" value="HTH_DeoR"/>
    <property type="match status" value="1"/>
</dbReference>
<dbReference type="PROSITE" id="PS51000">
    <property type="entry name" value="HTH_DEOR_2"/>
    <property type="match status" value="1"/>
</dbReference>
<dbReference type="GO" id="GO:0003700">
    <property type="term" value="F:DNA-binding transcription factor activity"/>
    <property type="evidence" value="ECO:0007669"/>
    <property type="project" value="InterPro"/>
</dbReference>
<keyword evidence="4" id="KW-0804">Transcription</keyword>
<organism evidence="7 8">
    <name type="scientific">Parolsenella catena</name>
    <dbReference type="NCBI Taxonomy" id="2003188"/>
    <lineage>
        <taxon>Bacteria</taxon>
        <taxon>Bacillati</taxon>
        <taxon>Actinomycetota</taxon>
        <taxon>Coriobacteriia</taxon>
        <taxon>Coriobacteriales</taxon>
        <taxon>Atopobiaceae</taxon>
        <taxon>Parolsenella</taxon>
    </lineage>
</organism>
<reference evidence="8" key="1">
    <citation type="submission" date="2018-11" db="EMBL/GenBank/DDBJ databases">
        <title>Comparative genomics of Parolsenella catena and Libanicoccus massiliensis: Reclassification of Libanicoccus massiliensis as Parolsenella massiliensis comb. nov.</title>
        <authorList>
            <person name="Sakamoto M."/>
            <person name="Ikeyama N."/>
            <person name="Murakami T."/>
            <person name="Mori H."/>
            <person name="Yuki M."/>
            <person name="Ohkuma M."/>
        </authorList>
    </citation>
    <scope>NUCLEOTIDE SEQUENCE [LARGE SCALE GENOMIC DNA]</scope>
    <source>
        <strain evidence="8">JCM 31932</strain>
    </source>
</reference>
<dbReference type="InterPro" id="IPR014036">
    <property type="entry name" value="DeoR-like_C"/>
</dbReference>